<evidence type="ECO:0000259" key="1">
    <source>
        <dbReference type="Pfam" id="PF22807"/>
    </source>
</evidence>
<dbReference type="PANTHER" id="PTHR19328:SF53">
    <property type="entry name" value="MEMBRANE PROTEIN"/>
    <property type="match status" value="1"/>
</dbReference>
<evidence type="ECO:0000313" key="2">
    <source>
        <dbReference type="EMBL" id="SNT17769.1"/>
    </source>
</evidence>
<dbReference type="AlphaFoldDB" id="A0A239KJI6"/>
<dbReference type="Gene3D" id="2.120.10.30">
    <property type="entry name" value="TolB, C-terminal domain"/>
    <property type="match status" value="1"/>
</dbReference>
<accession>A0A239KJI6</accession>
<gene>
    <name evidence="2" type="ORF">SAMN06265795_1163</name>
</gene>
<dbReference type="Proteomes" id="UP000198284">
    <property type="component" value="Unassembled WGS sequence"/>
</dbReference>
<proteinExistence type="predicted"/>
<feature type="domain" description="Pyrroloquinoline quinone-dependent pyranose dehydrogenase beta-propeller" evidence="1">
    <location>
        <begin position="24"/>
        <end position="407"/>
    </location>
</feature>
<dbReference type="InterPro" id="IPR054539">
    <property type="entry name" value="Beta-prop_PDH"/>
</dbReference>
<reference evidence="2 3" key="1">
    <citation type="submission" date="2017-06" db="EMBL/GenBank/DDBJ databases">
        <authorList>
            <person name="Kim H.J."/>
            <person name="Triplett B.A."/>
        </authorList>
    </citation>
    <scope>NUCLEOTIDE SEQUENCE [LARGE SCALE GENOMIC DNA]</scope>
    <source>
        <strain evidence="2 3">U15</strain>
    </source>
</reference>
<name>A0A239KJI6_9BURK</name>
<dbReference type="SUPFAM" id="SSF50952">
    <property type="entry name" value="Soluble quinoprotein glucose dehydrogenase"/>
    <property type="match status" value="1"/>
</dbReference>
<dbReference type="EMBL" id="FZOT01000016">
    <property type="protein sequence ID" value="SNT17769.1"/>
    <property type="molecule type" value="Genomic_DNA"/>
</dbReference>
<protein>
    <submittedName>
        <fullName evidence="2">Glucose/arabinose dehydrogenase, beta-propeller fold</fullName>
    </submittedName>
</protein>
<dbReference type="Pfam" id="PF22807">
    <property type="entry name" value="TrAA12"/>
    <property type="match status" value="1"/>
</dbReference>
<evidence type="ECO:0000313" key="3">
    <source>
        <dbReference type="Proteomes" id="UP000198284"/>
    </source>
</evidence>
<organism evidence="2 3">
    <name type="scientific">Noviherbaspirillum humi</name>
    <dbReference type="NCBI Taxonomy" id="1688639"/>
    <lineage>
        <taxon>Bacteria</taxon>
        <taxon>Pseudomonadati</taxon>
        <taxon>Pseudomonadota</taxon>
        <taxon>Betaproteobacteria</taxon>
        <taxon>Burkholderiales</taxon>
        <taxon>Oxalobacteraceae</taxon>
        <taxon>Noviherbaspirillum</taxon>
    </lineage>
</organism>
<dbReference type="InterPro" id="IPR011042">
    <property type="entry name" value="6-blade_b-propeller_TolB-like"/>
</dbReference>
<dbReference type="InterPro" id="IPR011041">
    <property type="entry name" value="Quinoprot_gluc/sorb_DH_b-prop"/>
</dbReference>
<sequence length="409" mass="43897">MVVPLEVRDALAEAPFNEAKDLTVPPGFGIRVWARVAGARFMALAPNGDVLVSVPGEGKIVLLRERADEPPQAFDYATGLRNPHDMVFHAIDGVTYLYVAESNRVTRSVYRSAETLSGERVTVVDNLPDNSSPELQGNYGHELKNIALSPDHKLYVSVASTCNACTEDTVSDPVRGAIYQHAADGTQRRLFARGLRNAEGLDFIPGTGTLWVTVNNRDNVLVPTDVDIDGDGASDIGELLPAYVDNNPPELFTSVRDGANYGWPFCNAIANPAMSGLALEPDYQLNRAGAALNCAVVERSAKGMRAHSAPLGFSFLQSSSVPAAYRAGAAVAQHGCWNCTSLNAGYKVTYFPFDAAGNTGAEMDLVSGFVTDPEERDVWGRPVDVIADAKGNLLISDDFAGAIYQLYPK</sequence>
<keyword evidence="3" id="KW-1185">Reference proteome</keyword>
<dbReference type="PANTHER" id="PTHR19328">
    <property type="entry name" value="HEDGEHOG-INTERACTING PROTEIN"/>
    <property type="match status" value="1"/>
</dbReference>